<evidence type="ECO:0000313" key="1">
    <source>
        <dbReference type="EMBL" id="MBP2372059.1"/>
    </source>
</evidence>
<sequence length="98" mass="11080">MTDIPQRPDLPPTRLAERLAVFVAWLATRVEREETRRACREVAESYLLFAERDHGAPESRRSRFLQAYQGDTPGTVHAGLNLLAEHEALVQKTLPIDG</sequence>
<dbReference type="Proteomes" id="UP001519295">
    <property type="component" value="Unassembled WGS sequence"/>
</dbReference>
<proteinExistence type="predicted"/>
<organism evidence="1 2">
    <name type="scientific">Pseudonocardia parietis</name>
    <dbReference type="NCBI Taxonomy" id="570936"/>
    <lineage>
        <taxon>Bacteria</taxon>
        <taxon>Bacillati</taxon>
        <taxon>Actinomycetota</taxon>
        <taxon>Actinomycetes</taxon>
        <taxon>Pseudonocardiales</taxon>
        <taxon>Pseudonocardiaceae</taxon>
        <taxon>Pseudonocardia</taxon>
    </lineage>
</organism>
<accession>A0ABS4W773</accession>
<dbReference type="EMBL" id="JAGINU010000004">
    <property type="protein sequence ID" value="MBP2372059.1"/>
    <property type="molecule type" value="Genomic_DNA"/>
</dbReference>
<name>A0ABS4W773_9PSEU</name>
<evidence type="ECO:0000313" key="2">
    <source>
        <dbReference type="Proteomes" id="UP001519295"/>
    </source>
</evidence>
<reference evidence="1 2" key="1">
    <citation type="submission" date="2021-03" db="EMBL/GenBank/DDBJ databases">
        <title>Sequencing the genomes of 1000 actinobacteria strains.</title>
        <authorList>
            <person name="Klenk H.-P."/>
        </authorList>
    </citation>
    <scope>NUCLEOTIDE SEQUENCE [LARGE SCALE GENOMIC DNA]</scope>
    <source>
        <strain evidence="1 2">DSM 45256</strain>
    </source>
</reference>
<keyword evidence="2" id="KW-1185">Reference proteome</keyword>
<comment type="caution">
    <text evidence="1">The sequence shown here is derived from an EMBL/GenBank/DDBJ whole genome shotgun (WGS) entry which is preliminary data.</text>
</comment>
<gene>
    <name evidence="1" type="ORF">JOF36_007832</name>
</gene>
<dbReference type="RefSeq" id="WP_210037093.1">
    <property type="nucleotide sequence ID" value="NZ_JAGINU010000004.1"/>
</dbReference>
<protein>
    <submittedName>
        <fullName evidence="1">Uncharacterized protein</fullName>
    </submittedName>
</protein>